<proteinExistence type="predicted"/>
<keyword evidence="3" id="KW-0732">Signal</keyword>
<protein>
    <recommendedName>
        <fullName evidence="6">Transmembrane protein</fullName>
    </recommendedName>
</protein>
<keyword evidence="2" id="KW-0812">Transmembrane</keyword>
<comment type="caution">
    <text evidence="4">The sequence shown here is derived from an EMBL/GenBank/DDBJ whole genome shotgun (WGS) entry which is preliminary data.</text>
</comment>
<name>A0A0V0QBF7_PSEPJ</name>
<dbReference type="InParanoid" id="A0A0V0QBF7"/>
<gene>
    <name evidence="4" type="ORF">PPERSA_07990</name>
</gene>
<keyword evidence="2" id="KW-0472">Membrane</keyword>
<keyword evidence="2" id="KW-1133">Transmembrane helix</keyword>
<dbReference type="OrthoDB" id="290788at2759"/>
<dbReference type="EMBL" id="LDAU01000212">
    <property type="protein sequence ID" value="KRW99505.1"/>
    <property type="molecule type" value="Genomic_DNA"/>
</dbReference>
<feature type="region of interest" description="Disordered" evidence="1">
    <location>
        <begin position="1146"/>
        <end position="1167"/>
    </location>
</feature>
<evidence type="ECO:0000256" key="2">
    <source>
        <dbReference type="SAM" id="Phobius"/>
    </source>
</evidence>
<keyword evidence="5" id="KW-1185">Reference proteome</keyword>
<dbReference type="Proteomes" id="UP000054937">
    <property type="component" value="Unassembled WGS sequence"/>
</dbReference>
<evidence type="ECO:0008006" key="6">
    <source>
        <dbReference type="Google" id="ProtNLM"/>
    </source>
</evidence>
<reference evidence="4 5" key="1">
    <citation type="journal article" date="2015" name="Sci. Rep.">
        <title>Genome of the facultative scuticociliatosis pathogen Pseudocohnilembus persalinus provides insight into its virulence through horizontal gene transfer.</title>
        <authorList>
            <person name="Xiong J."/>
            <person name="Wang G."/>
            <person name="Cheng J."/>
            <person name="Tian M."/>
            <person name="Pan X."/>
            <person name="Warren A."/>
            <person name="Jiang C."/>
            <person name="Yuan D."/>
            <person name="Miao W."/>
        </authorList>
    </citation>
    <scope>NUCLEOTIDE SEQUENCE [LARGE SCALE GENOMIC DNA]</scope>
    <source>
        <strain evidence="4">36N120E</strain>
    </source>
</reference>
<accession>A0A0V0QBF7</accession>
<dbReference type="OMA" id="HAAIPYQ"/>
<feature type="signal peptide" evidence="3">
    <location>
        <begin position="1"/>
        <end position="26"/>
    </location>
</feature>
<feature type="compositionally biased region" description="Acidic residues" evidence="1">
    <location>
        <begin position="1151"/>
        <end position="1164"/>
    </location>
</feature>
<evidence type="ECO:0000256" key="1">
    <source>
        <dbReference type="SAM" id="MobiDB-lite"/>
    </source>
</evidence>
<evidence type="ECO:0000256" key="3">
    <source>
        <dbReference type="SAM" id="SignalP"/>
    </source>
</evidence>
<feature type="chain" id="PRO_5006867387" description="Transmembrane protein" evidence="3">
    <location>
        <begin position="27"/>
        <end position="1612"/>
    </location>
</feature>
<evidence type="ECO:0000313" key="4">
    <source>
        <dbReference type="EMBL" id="KRW99505.1"/>
    </source>
</evidence>
<organism evidence="4 5">
    <name type="scientific">Pseudocohnilembus persalinus</name>
    <name type="common">Ciliate</name>
    <dbReference type="NCBI Taxonomy" id="266149"/>
    <lineage>
        <taxon>Eukaryota</taxon>
        <taxon>Sar</taxon>
        <taxon>Alveolata</taxon>
        <taxon>Ciliophora</taxon>
        <taxon>Intramacronucleata</taxon>
        <taxon>Oligohymenophorea</taxon>
        <taxon>Scuticociliatia</taxon>
        <taxon>Philasterida</taxon>
        <taxon>Pseudocohnilembidae</taxon>
        <taxon>Pseudocohnilembus</taxon>
    </lineage>
</organism>
<evidence type="ECO:0000313" key="5">
    <source>
        <dbReference type="Proteomes" id="UP000054937"/>
    </source>
</evidence>
<feature type="transmembrane region" description="Helical" evidence="2">
    <location>
        <begin position="1557"/>
        <end position="1579"/>
    </location>
</feature>
<sequence length="1612" mass="185063">MHMKNIKQYSIIIVIILQLLAQQTLANYCTTTKQLSGTRLFTSLQEKHIYYFEDYIKGYNLEYDIDLEDGSDYSKEFTINQGLNRMNTEQDFDDFPIPVDLDHLFVNEEESDSYFAQLATNLNNHYIVRFGEGEKTITPTFLTTITLPENDNMSCFGVVMVNPDKAVVDCALYHPSTQQAWSNLFYIVSKDMKYQEVTVNAMYSEAKPFARKSIRYETSNKLFTQVYIISGIPFDQTENDDLADEYLNVYRFIDRDETDKNGDPILGEIVINKPITQEDLQFKEKLRLAEFGVVGKWIYILDNNQGAVFFEFMSNKITALQKPLTTNLTRWGMSVTMFGTTLRMIIAENQYLREYSINTATSIPVLINSYKIEYQNIGTVELQCNTDYIALKQGQYLTIYKRGVTSINYMKVQILDVAAFYLWYSNNLFVAHQETLTNYILQKPYFKISPTKARESFDIVLIAKSSNFDSSTTCKLSLITEVVDRKTKKAYYSDFPQERQWNLQQSQKTIIPLSIYWVGPNIQYMEDDGKNKCAVSGQSVNSLSSNLKKITEDGDDLLIFINEAQEVEVEFNHGDSKKWVFSKIYASKSLPNQLGQFYYVINQDSSNVLKIFLCREDTDILTQFDCGDPVAEVKLSSRITTASIGKWGIYEEILALSVQDNPSYVSFYFLFTPSGENQIGDFWFKENIDSIMTNSVSAIVDLELYDNALYSVLEGKSSRFISITSNIEGIKPEGFITIEDAEQWNYDTSYWIPQEVVVSEHHPNILFILAPKMVYILNVANHTPQLLSQMKIDTSVNTEIIVTENNLVVAQNAEDVKEYSLQNLIYLSSRLEFEYQTFDFEFTSPFLIAHGPKTGLIYILAYESAKVNNLKLLVFQAGTESLRTLVKVIDVEDNCKLEASSSPIISAGGNDEYDYIFLQYNDKQKFFQSPASENVQLVPLKFGNKNIYVDNVQINMLMCDWSGSSKQIEHEVTLVNSQTNIIIYNDIIEKDTGDLYADNQDSASFKANVKEWYNGSVVEMMIVCEEDPEVCNNQIQLKNIVSRDTENKVLQDMNYIYDVQNYDGNLVFLKYDQEKGKQLLGYLSDDGNNEYVYNYLDVDTSSGECTYFMPVYDYDNELINSSFLVICFDYDVSYYYMQQIYEQNNSHSLNESEDDGDEDGDDNNDSGRYYLCELDQEEGVIQRDQYQAFHGGLFVNQKSENPGIYIFNSTDSYTITENKKKINCAGLVNKITHSRFVDPIPAPNFTPTSFFVEYQSITNDQASQQFAKLFVTDSPDGVDPSERRIWFISLDILNSFKPKMDFDSLDFIVYETFVATHDLFVNDETRIKRIKLIDMHEYSTATKDNVIYRVIVMTDNTAMYEMALEFQLDQSDILKQSSFVKSKSEIMNVYNNYGDAYLFDYIEVLGNTLAVAYMNLESYDVTLAMYQLHTETDKLIQNGNRRILSDDSHVPLHTMQGGYVFDLTSTYFDETDPMLSFALFNNPKYEGASLLTTDFSETLSLIQLDFTPHVISIETRGEFEPQTVNIHLLSDYSVYQNSFQLKVNYGSYKEPSSGIPGWAIALIVIGSLLVLAGVAFFIWKWKFAGAQENTGYQYMKQEQSDAGFSLQEPTKA</sequence>